<evidence type="ECO:0000313" key="2">
    <source>
        <dbReference type="EMBL" id="CRF31343.1"/>
    </source>
</evidence>
<evidence type="ECO:0000256" key="1">
    <source>
        <dbReference type="PROSITE-ProRule" id="PRU00339"/>
    </source>
</evidence>
<dbReference type="SUPFAM" id="SSF48452">
    <property type="entry name" value="TPR-like"/>
    <property type="match status" value="1"/>
</dbReference>
<keyword evidence="1" id="KW-0802">TPR repeat</keyword>
<dbReference type="InterPro" id="IPR011990">
    <property type="entry name" value="TPR-like_helical_dom_sf"/>
</dbReference>
<dbReference type="Gene3D" id="1.25.40.10">
    <property type="entry name" value="Tetratricopeptide repeat domain"/>
    <property type="match status" value="1"/>
</dbReference>
<evidence type="ECO:0000313" key="3">
    <source>
        <dbReference type="Proteomes" id="UP000043763"/>
    </source>
</evidence>
<sequence>MKKSNNNNSLKFLELAKEKQELGEYKEALEYYKKSIEEDPDNLESYFGLNLINSYIEMEKELKNDDNDCKTNKHIELFNVFNEFLDKK</sequence>
<gene>
    <name evidence="2" type="ORF">BRSU_0027</name>
</gene>
<dbReference type="EMBL" id="CVLB01000001">
    <property type="protein sequence ID" value="CRF31343.1"/>
    <property type="molecule type" value="Genomic_DNA"/>
</dbReference>
<name>A0A0G4K3V4_9SPIR</name>
<proteinExistence type="predicted"/>
<dbReference type="PROSITE" id="PS50293">
    <property type="entry name" value="TPR_REGION"/>
    <property type="match status" value="1"/>
</dbReference>
<protein>
    <submittedName>
        <fullName evidence="2">Uncharacterized protein</fullName>
    </submittedName>
</protein>
<feature type="repeat" description="TPR" evidence="1">
    <location>
        <begin position="9"/>
        <end position="42"/>
    </location>
</feature>
<keyword evidence="3" id="KW-1185">Reference proteome</keyword>
<dbReference type="InterPro" id="IPR019734">
    <property type="entry name" value="TPR_rpt"/>
</dbReference>
<dbReference type="Pfam" id="PF00515">
    <property type="entry name" value="TPR_1"/>
    <property type="match status" value="1"/>
</dbReference>
<dbReference type="AlphaFoldDB" id="A0A0G4K3V4"/>
<accession>A0A0G4K3V4</accession>
<dbReference type="Proteomes" id="UP000043763">
    <property type="component" value="Unassembled WGS sequence"/>
</dbReference>
<dbReference type="OrthoDB" id="308888at2"/>
<dbReference type="RefSeq" id="WP_048593239.1">
    <property type="nucleotide sequence ID" value="NZ_CVLB01000001.1"/>
</dbReference>
<dbReference type="SMART" id="SM00028">
    <property type="entry name" value="TPR"/>
    <property type="match status" value="1"/>
</dbReference>
<reference evidence="3" key="1">
    <citation type="submission" date="2015-04" db="EMBL/GenBank/DDBJ databases">
        <authorList>
            <person name="Mushtaq Mamoona"/>
        </authorList>
    </citation>
    <scope>NUCLEOTIDE SEQUENCE [LARGE SCALE GENOMIC DNA]</scope>
    <source>
        <strain evidence="3">AN4859/03</strain>
    </source>
</reference>
<organism evidence="2 3">
    <name type="scientific">Brachyspira suanatina</name>
    <dbReference type="NCBI Taxonomy" id="381802"/>
    <lineage>
        <taxon>Bacteria</taxon>
        <taxon>Pseudomonadati</taxon>
        <taxon>Spirochaetota</taxon>
        <taxon>Spirochaetia</taxon>
        <taxon>Brachyspirales</taxon>
        <taxon>Brachyspiraceae</taxon>
        <taxon>Brachyspira</taxon>
    </lineage>
</organism>
<dbReference type="PROSITE" id="PS50005">
    <property type="entry name" value="TPR"/>
    <property type="match status" value="1"/>
</dbReference>